<keyword evidence="2" id="KW-1133">Transmembrane helix</keyword>
<gene>
    <name evidence="3" type="ORF">BGZ95_004206</name>
</gene>
<reference evidence="3" key="1">
    <citation type="journal article" date="2020" name="Fungal Divers.">
        <title>Resolving the Mortierellaceae phylogeny through synthesis of multi-gene phylogenetics and phylogenomics.</title>
        <authorList>
            <person name="Vandepol N."/>
            <person name="Liber J."/>
            <person name="Desiro A."/>
            <person name="Na H."/>
            <person name="Kennedy M."/>
            <person name="Barry K."/>
            <person name="Grigoriev I.V."/>
            <person name="Miller A.N."/>
            <person name="O'Donnell K."/>
            <person name="Stajich J.E."/>
            <person name="Bonito G."/>
        </authorList>
    </citation>
    <scope>NUCLEOTIDE SEQUENCE</scope>
    <source>
        <strain evidence="3">NRRL 28262</strain>
    </source>
</reference>
<keyword evidence="2" id="KW-0472">Membrane</keyword>
<evidence type="ECO:0000256" key="2">
    <source>
        <dbReference type="SAM" id="Phobius"/>
    </source>
</evidence>
<accession>A0AAD4H0X7</accession>
<keyword evidence="2" id="KW-0812">Transmembrane</keyword>
<evidence type="ECO:0000313" key="3">
    <source>
        <dbReference type="EMBL" id="KAG0261559.1"/>
    </source>
</evidence>
<dbReference type="EMBL" id="JAAAIL010002026">
    <property type="protein sequence ID" value="KAG0261559.1"/>
    <property type="molecule type" value="Genomic_DNA"/>
</dbReference>
<feature type="region of interest" description="Disordered" evidence="1">
    <location>
        <begin position="1"/>
        <end position="143"/>
    </location>
</feature>
<feature type="compositionally biased region" description="Basic and acidic residues" evidence="1">
    <location>
        <begin position="365"/>
        <end position="379"/>
    </location>
</feature>
<evidence type="ECO:0000256" key="1">
    <source>
        <dbReference type="SAM" id="MobiDB-lite"/>
    </source>
</evidence>
<protein>
    <submittedName>
        <fullName evidence="3">Uncharacterized protein</fullName>
    </submittedName>
</protein>
<dbReference type="Proteomes" id="UP001194580">
    <property type="component" value="Unassembled WGS sequence"/>
</dbReference>
<sequence>MADKPIPTDPASLVPPPIPPPPPPPPSGQTPSVPLFTPPPIPTYITIPVPDKPVYSTRPIPTNIGGGEGDPEPAKPTSTQPGSDPAVTDGRNPQPTTTKQAGGQQQQPSAPPANGNGEITFQPGVPTSFRALPSGSPSAAEAPSISGSVISGPMTGVVFAFAFLGALIIGLVTGFLIAKYTRLGGRRRSKEQKDQLTEQLRLLTESIGQRNEYQQHQLQHPHEGAPFNLDRSYLDEGKLSHAPFQAELMPLYMNRQYAYPPTSGRGVGMDRLHPQSMSDHNPYQDWDSAAGTPLMPGTPMVSIRPAMVPTSAAVAAASQSPRTPNMSSTLLASNAEIEGPKDEWASSTGAESLSSRNVSVSDLNEFERGRPQIRVKGEGEDSLFGDGVEVVPHNPHATSS</sequence>
<comment type="caution">
    <text evidence="3">The sequence shown here is derived from an EMBL/GenBank/DDBJ whole genome shotgun (WGS) entry which is preliminary data.</text>
</comment>
<feature type="compositionally biased region" description="Low complexity" evidence="1">
    <location>
        <begin position="133"/>
        <end position="143"/>
    </location>
</feature>
<keyword evidence="4" id="KW-1185">Reference proteome</keyword>
<feature type="transmembrane region" description="Helical" evidence="2">
    <location>
        <begin position="156"/>
        <end position="178"/>
    </location>
</feature>
<evidence type="ECO:0000313" key="4">
    <source>
        <dbReference type="Proteomes" id="UP001194580"/>
    </source>
</evidence>
<feature type="compositionally biased region" description="Low complexity" evidence="1">
    <location>
        <begin position="93"/>
        <end position="115"/>
    </location>
</feature>
<name>A0AAD4H0X7_9FUNG</name>
<feature type="compositionally biased region" description="Polar residues" evidence="1">
    <location>
        <begin position="345"/>
        <end position="362"/>
    </location>
</feature>
<dbReference type="AlphaFoldDB" id="A0AAD4H0X7"/>
<feature type="region of interest" description="Disordered" evidence="1">
    <location>
        <begin position="337"/>
        <end position="400"/>
    </location>
</feature>
<organism evidence="3 4">
    <name type="scientific">Linnemannia exigua</name>
    <dbReference type="NCBI Taxonomy" id="604196"/>
    <lineage>
        <taxon>Eukaryota</taxon>
        <taxon>Fungi</taxon>
        <taxon>Fungi incertae sedis</taxon>
        <taxon>Mucoromycota</taxon>
        <taxon>Mortierellomycotina</taxon>
        <taxon>Mortierellomycetes</taxon>
        <taxon>Mortierellales</taxon>
        <taxon>Mortierellaceae</taxon>
        <taxon>Linnemannia</taxon>
    </lineage>
</organism>
<proteinExistence type="predicted"/>
<feature type="compositionally biased region" description="Pro residues" evidence="1">
    <location>
        <begin position="13"/>
        <end position="28"/>
    </location>
</feature>